<comment type="caution">
    <text evidence="2">The sequence shown here is derived from an EMBL/GenBank/DDBJ whole genome shotgun (WGS) entry which is preliminary data.</text>
</comment>
<accession>A0A9X1SK29</accession>
<gene>
    <name evidence="2" type="ORF">LPW36_02085</name>
</gene>
<evidence type="ECO:0000313" key="3">
    <source>
        <dbReference type="Proteomes" id="UP001139171"/>
    </source>
</evidence>
<name>A0A9X1SK29_9GAMM</name>
<reference evidence="2" key="1">
    <citation type="submission" date="2021-11" db="EMBL/GenBank/DDBJ databases">
        <title>Jinshanibacter sp. isolated from one year old Eriocheir sinensis.</title>
        <authorList>
            <person name="Li J.-Y."/>
            <person name="He W."/>
            <person name="Gao T.-H."/>
        </authorList>
    </citation>
    <scope>NUCLEOTIDE SEQUENCE</scope>
    <source>
        <strain evidence="2">LJY008</strain>
    </source>
</reference>
<proteinExistence type="predicted"/>
<protein>
    <recommendedName>
        <fullName evidence="4">Pyocin large subunit</fullName>
    </recommendedName>
</protein>
<dbReference type="RefSeq" id="WP_230607842.1">
    <property type="nucleotide sequence ID" value="NZ_JAJNAG010000002.1"/>
</dbReference>
<sequence>MAGDWIKMRTDLQTHPKVVRIASALKADRLRVIGALHATWCLFGAHSVDGIMEGYTPETLNEMIAFDNFAEVMISVGWLEFDGKHLSMPDFEAHNGQSAKRRAQEANRKKESRKTSASEADKMRTREEKRREEKNIKDQEILHGEKNLHAGTTNDEIFISLPLNDGNEFPVSISLVAELSELYPAVDIHQELRKQRGWLLAEPRRRKTSRGIQKFINTWMAKEQDRGGHSNFNARVNHAKPIITGSTESAAMQKFRAATGHGINATAGVGSDGRNLFGSLADEEWRGTLPDVGGGDIEHD</sequence>
<evidence type="ECO:0000256" key="1">
    <source>
        <dbReference type="SAM" id="MobiDB-lite"/>
    </source>
</evidence>
<evidence type="ECO:0008006" key="4">
    <source>
        <dbReference type="Google" id="ProtNLM"/>
    </source>
</evidence>
<dbReference type="Proteomes" id="UP001139171">
    <property type="component" value="Unassembled WGS sequence"/>
</dbReference>
<dbReference type="EMBL" id="JAJNAG010000002">
    <property type="protein sequence ID" value="MCD1124834.1"/>
    <property type="molecule type" value="Genomic_DNA"/>
</dbReference>
<dbReference type="AlphaFoldDB" id="A0A9X1SK29"/>
<keyword evidence="3" id="KW-1185">Reference proteome</keyword>
<organism evidence="2 3">
    <name type="scientific">Limnobaculum eriocheiris</name>
    <dbReference type="NCBI Taxonomy" id="2897391"/>
    <lineage>
        <taxon>Bacteria</taxon>
        <taxon>Pseudomonadati</taxon>
        <taxon>Pseudomonadota</taxon>
        <taxon>Gammaproteobacteria</taxon>
        <taxon>Enterobacterales</taxon>
        <taxon>Budviciaceae</taxon>
        <taxon>Limnobaculum</taxon>
    </lineage>
</organism>
<feature type="region of interest" description="Disordered" evidence="1">
    <location>
        <begin position="90"/>
        <end position="147"/>
    </location>
</feature>
<evidence type="ECO:0000313" key="2">
    <source>
        <dbReference type="EMBL" id="MCD1124834.1"/>
    </source>
</evidence>
<feature type="compositionally biased region" description="Basic and acidic residues" evidence="1">
    <location>
        <begin position="102"/>
        <end position="147"/>
    </location>
</feature>